<evidence type="ECO:0000256" key="5">
    <source>
        <dbReference type="ARBA" id="ARBA00023136"/>
    </source>
</evidence>
<accession>A0A1Y6BEX6</accession>
<dbReference type="SUPFAM" id="SSF103473">
    <property type="entry name" value="MFS general substrate transporter"/>
    <property type="match status" value="1"/>
</dbReference>
<keyword evidence="4 6" id="KW-1133">Transmembrane helix</keyword>
<evidence type="ECO:0000313" key="8">
    <source>
        <dbReference type="EMBL" id="SME97911.1"/>
    </source>
</evidence>
<dbReference type="Pfam" id="PF07690">
    <property type="entry name" value="MFS_1"/>
    <property type="match status" value="1"/>
</dbReference>
<sequence>MSFPLDRALLSNQQPIETDGLPVPRRYWAMLTMGLALTMAVLDGSIANVALPTIARDVAANPADSIWVVNAYQLSIIVSLLPFASLGEIFGYRRVYVCGVVLFTLASLACAQSSTLTELTVARSIQGFGAAGLMSVNSALLRFIYPRRLFGRGLGLNAMVVAVSAATGPSVAAAILSVAHWPWLFAINVPLGLLTLAGARSLPVTPRAAHGFDVLSALLSALTFGLLIVGIDGLGHGESPPLIAAEFGGALLFGFLLVRRQLTQTSPLLPVDLLRIPLFALSVGTSICSFAAQMLSFVSLPFYLQNLLGRSPVETGLLLTPWPLATALMAPVAGRLADRYPPGLLCSLGLAILATGLALLALLPAEPTNLEIALRMALCGFGFSLFQTPNNRALIGSAPRHRAGGASGMLGTARLLGQTSGAALVAFAFGVFAEGPPAALVMAAGFAAVAACVSALRLMDGVSLQPGE</sequence>
<dbReference type="InterPro" id="IPR020846">
    <property type="entry name" value="MFS_dom"/>
</dbReference>
<feature type="transmembrane region" description="Helical" evidence="6">
    <location>
        <begin position="407"/>
        <end position="432"/>
    </location>
</feature>
<dbReference type="Proteomes" id="UP000192917">
    <property type="component" value="Unassembled WGS sequence"/>
</dbReference>
<keyword evidence="5 6" id="KW-0472">Membrane</keyword>
<evidence type="ECO:0000313" key="9">
    <source>
        <dbReference type="Proteomes" id="UP000192917"/>
    </source>
</evidence>
<evidence type="ECO:0000256" key="4">
    <source>
        <dbReference type="ARBA" id="ARBA00022989"/>
    </source>
</evidence>
<dbReference type="PRINTS" id="PR01036">
    <property type="entry name" value="TCRTETB"/>
</dbReference>
<feature type="transmembrane region" description="Helical" evidence="6">
    <location>
        <begin position="344"/>
        <end position="363"/>
    </location>
</feature>
<keyword evidence="9" id="KW-1185">Reference proteome</keyword>
<dbReference type="EMBL" id="FWZX01000002">
    <property type="protein sequence ID" value="SME97911.1"/>
    <property type="molecule type" value="Genomic_DNA"/>
</dbReference>
<evidence type="ECO:0000256" key="3">
    <source>
        <dbReference type="ARBA" id="ARBA00022692"/>
    </source>
</evidence>
<dbReference type="CDD" id="cd17321">
    <property type="entry name" value="MFS_MMR_MDR_like"/>
    <property type="match status" value="1"/>
</dbReference>
<evidence type="ECO:0000256" key="1">
    <source>
        <dbReference type="ARBA" id="ARBA00004141"/>
    </source>
</evidence>
<dbReference type="InterPro" id="IPR011701">
    <property type="entry name" value="MFS"/>
</dbReference>
<feature type="transmembrane region" description="Helical" evidence="6">
    <location>
        <begin position="214"/>
        <end position="235"/>
    </location>
</feature>
<dbReference type="PANTHER" id="PTHR42718">
    <property type="entry name" value="MAJOR FACILITATOR SUPERFAMILY MULTIDRUG TRANSPORTER MFSC"/>
    <property type="match status" value="1"/>
</dbReference>
<dbReference type="InterPro" id="IPR036259">
    <property type="entry name" value="MFS_trans_sf"/>
</dbReference>
<dbReference type="AlphaFoldDB" id="A0A1Y6BEX6"/>
<proteinExistence type="predicted"/>
<feature type="transmembrane region" description="Helical" evidence="6">
    <location>
        <begin position="27"/>
        <end position="46"/>
    </location>
</feature>
<evidence type="ECO:0000256" key="6">
    <source>
        <dbReference type="SAM" id="Phobius"/>
    </source>
</evidence>
<evidence type="ECO:0000259" key="7">
    <source>
        <dbReference type="PROSITE" id="PS50850"/>
    </source>
</evidence>
<feature type="transmembrane region" description="Helical" evidence="6">
    <location>
        <begin position="241"/>
        <end position="258"/>
    </location>
</feature>
<feature type="transmembrane region" description="Helical" evidence="6">
    <location>
        <begin position="278"/>
        <end position="304"/>
    </location>
</feature>
<protein>
    <submittedName>
        <fullName evidence="8">MFS transporter, DHA2 family, multidrug resistance protein</fullName>
    </submittedName>
</protein>
<feature type="transmembrane region" description="Helical" evidence="6">
    <location>
        <begin position="95"/>
        <end position="115"/>
    </location>
</feature>
<evidence type="ECO:0000256" key="2">
    <source>
        <dbReference type="ARBA" id="ARBA00022448"/>
    </source>
</evidence>
<dbReference type="RefSeq" id="WP_085121199.1">
    <property type="nucleotide sequence ID" value="NZ_FWZX01000002.1"/>
</dbReference>
<dbReference type="GO" id="GO:0022857">
    <property type="term" value="F:transmembrane transporter activity"/>
    <property type="evidence" value="ECO:0007669"/>
    <property type="project" value="InterPro"/>
</dbReference>
<keyword evidence="2" id="KW-0813">Transport</keyword>
<feature type="transmembrane region" description="Helical" evidence="6">
    <location>
        <begin position="154"/>
        <end position="175"/>
    </location>
</feature>
<feature type="transmembrane region" description="Helical" evidence="6">
    <location>
        <begin position="438"/>
        <end position="459"/>
    </location>
</feature>
<dbReference type="Gene3D" id="1.20.1720.10">
    <property type="entry name" value="Multidrug resistance protein D"/>
    <property type="match status" value="1"/>
</dbReference>
<name>A0A1Y6BEX6_9PROT</name>
<keyword evidence="3 6" id="KW-0812">Transmembrane</keyword>
<dbReference type="PANTHER" id="PTHR42718:SF9">
    <property type="entry name" value="MAJOR FACILITATOR SUPERFAMILY MULTIDRUG TRANSPORTER MFSC"/>
    <property type="match status" value="1"/>
</dbReference>
<dbReference type="FunFam" id="1.20.1250.20:FF:000168">
    <property type="entry name" value="Transporter, major facilitator family"/>
    <property type="match status" value="1"/>
</dbReference>
<feature type="transmembrane region" description="Helical" evidence="6">
    <location>
        <begin position="181"/>
        <end position="202"/>
    </location>
</feature>
<feature type="domain" description="Major facilitator superfamily (MFS) profile" evidence="7">
    <location>
        <begin position="29"/>
        <end position="462"/>
    </location>
</feature>
<feature type="transmembrane region" description="Helical" evidence="6">
    <location>
        <begin position="127"/>
        <end position="145"/>
    </location>
</feature>
<gene>
    <name evidence="8" type="ORF">SAMN05428998_102122</name>
</gene>
<feature type="transmembrane region" description="Helical" evidence="6">
    <location>
        <begin position="316"/>
        <end position="337"/>
    </location>
</feature>
<organism evidence="8 9">
    <name type="scientific">Tistlia consotensis USBA 355</name>
    <dbReference type="NCBI Taxonomy" id="560819"/>
    <lineage>
        <taxon>Bacteria</taxon>
        <taxon>Pseudomonadati</taxon>
        <taxon>Pseudomonadota</taxon>
        <taxon>Alphaproteobacteria</taxon>
        <taxon>Rhodospirillales</taxon>
        <taxon>Rhodovibrionaceae</taxon>
        <taxon>Tistlia</taxon>
    </lineage>
</organism>
<dbReference type="PROSITE" id="PS50850">
    <property type="entry name" value="MFS"/>
    <property type="match status" value="1"/>
</dbReference>
<dbReference type="GO" id="GO:0016020">
    <property type="term" value="C:membrane"/>
    <property type="evidence" value="ECO:0007669"/>
    <property type="project" value="UniProtKB-SubCell"/>
</dbReference>
<dbReference type="FunFam" id="1.20.1720.10:FF:000011">
    <property type="entry name" value="Transporter, major facilitator family"/>
    <property type="match status" value="1"/>
</dbReference>
<dbReference type="STRING" id="560819.SAMN05428998_102122"/>
<comment type="subcellular location">
    <subcellularLocation>
        <location evidence="1">Membrane</location>
        <topology evidence="1">Multi-pass membrane protein</topology>
    </subcellularLocation>
</comment>
<dbReference type="Gene3D" id="1.20.1250.20">
    <property type="entry name" value="MFS general substrate transporter like domains"/>
    <property type="match status" value="1"/>
</dbReference>
<reference evidence="8 9" key="1">
    <citation type="submission" date="2017-04" db="EMBL/GenBank/DDBJ databases">
        <authorList>
            <person name="Afonso C.L."/>
            <person name="Miller P.J."/>
            <person name="Scott M.A."/>
            <person name="Spackman E."/>
            <person name="Goraichik I."/>
            <person name="Dimitrov K.M."/>
            <person name="Suarez D.L."/>
            <person name="Swayne D.E."/>
        </authorList>
    </citation>
    <scope>NUCLEOTIDE SEQUENCE [LARGE SCALE GENOMIC DNA]</scope>
    <source>
        <strain evidence="8 9">USBA 355</strain>
    </source>
</reference>
<feature type="transmembrane region" description="Helical" evidence="6">
    <location>
        <begin position="66"/>
        <end position="83"/>
    </location>
</feature>